<dbReference type="OrthoDB" id="2887322at2"/>
<dbReference type="Proteomes" id="UP000078534">
    <property type="component" value="Unassembled WGS sequence"/>
</dbReference>
<name>A0A179SNB4_9BACI</name>
<dbReference type="EMBL" id="LWSG01000044">
    <property type="protein sequence ID" value="OAS82848.1"/>
    <property type="molecule type" value="Genomic_DNA"/>
</dbReference>
<sequence>MLKEFSICYTLEADVKWEKITGQSDTNANDILQQVLQRVANSTTYTVKSNEEYETIHTSSIRYVRIFENHTYEIAY</sequence>
<organism evidence="1 2">
    <name type="scientific">Metabacillus litoralis</name>
    <dbReference type="NCBI Taxonomy" id="152268"/>
    <lineage>
        <taxon>Bacteria</taxon>
        <taxon>Bacillati</taxon>
        <taxon>Bacillota</taxon>
        <taxon>Bacilli</taxon>
        <taxon>Bacillales</taxon>
        <taxon>Bacillaceae</taxon>
        <taxon>Metabacillus</taxon>
    </lineage>
</organism>
<reference evidence="2" key="1">
    <citation type="submission" date="2016-04" db="EMBL/GenBank/DDBJ databases">
        <authorList>
            <person name="Lyu Z."/>
            <person name="Lyu W."/>
        </authorList>
    </citation>
    <scope>NUCLEOTIDE SEQUENCE [LARGE SCALE GENOMIC DNA]</scope>
    <source>
        <strain evidence="2">C44</strain>
    </source>
</reference>
<proteinExistence type="predicted"/>
<accession>A0A179SNB4</accession>
<evidence type="ECO:0000313" key="2">
    <source>
        <dbReference type="Proteomes" id="UP000078534"/>
    </source>
</evidence>
<evidence type="ECO:0000313" key="1">
    <source>
        <dbReference type="EMBL" id="OAS82848.1"/>
    </source>
</evidence>
<dbReference type="AlphaFoldDB" id="A0A179SNB4"/>
<dbReference type="RefSeq" id="WP_066339488.1">
    <property type="nucleotide sequence ID" value="NZ_LWSG01000044.1"/>
</dbReference>
<keyword evidence="2" id="KW-1185">Reference proteome</keyword>
<protein>
    <submittedName>
        <fullName evidence="1">Uncharacterized protein</fullName>
    </submittedName>
</protein>
<gene>
    <name evidence="1" type="ORF">A6K24_12070</name>
</gene>
<dbReference type="STRING" id="152268.A6K24_12070"/>
<comment type="caution">
    <text evidence="1">The sequence shown here is derived from an EMBL/GenBank/DDBJ whole genome shotgun (WGS) entry which is preliminary data.</text>
</comment>